<feature type="coiled-coil region" evidence="1">
    <location>
        <begin position="546"/>
        <end position="573"/>
    </location>
</feature>
<keyword evidence="2" id="KW-0472">Membrane</keyword>
<dbReference type="CDD" id="cd07302">
    <property type="entry name" value="CHD"/>
    <property type="match status" value="1"/>
</dbReference>
<dbReference type="RefSeq" id="WP_097281541.1">
    <property type="nucleotide sequence ID" value="NZ_OCNJ01000016.1"/>
</dbReference>
<dbReference type="SMART" id="SM01080">
    <property type="entry name" value="CHASE2"/>
    <property type="match status" value="1"/>
</dbReference>
<dbReference type="InterPro" id="IPR029787">
    <property type="entry name" value="Nucleotide_cyclase"/>
</dbReference>
<dbReference type="PANTHER" id="PTHR43081:SF1">
    <property type="entry name" value="ADENYLATE CYCLASE, TERMINAL-DIFFERENTIATION SPECIFIC"/>
    <property type="match status" value="1"/>
</dbReference>
<organism evidence="4 5">
    <name type="scientific">Caenispirillum bisanense</name>
    <dbReference type="NCBI Taxonomy" id="414052"/>
    <lineage>
        <taxon>Bacteria</taxon>
        <taxon>Pseudomonadati</taxon>
        <taxon>Pseudomonadota</taxon>
        <taxon>Alphaproteobacteria</taxon>
        <taxon>Rhodospirillales</taxon>
        <taxon>Novispirillaceae</taxon>
        <taxon>Caenispirillum</taxon>
    </lineage>
</organism>
<proteinExistence type="predicted"/>
<evidence type="ECO:0000256" key="2">
    <source>
        <dbReference type="SAM" id="Phobius"/>
    </source>
</evidence>
<dbReference type="GO" id="GO:0035556">
    <property type="term" value="P:intracellular signal transduction"/>
    <property type="evidence" value="ECO:0007669"/>
    <property type="project" value="InterPro"/>
</dbReference>
<dbReference type="Gene3D" id="3.30.70.1230">
    <property type="entry name" value="Nucleotide cyclase"/>
    <property type="match status" value="1"/>
</dbReference>
<evidence type="ECO:0000259" key="3">
    <source>
        <dbReference type="PROSITE" id="PS50125"/>
    </source>
</evidence>
<keyword evidence="2" id="KW-0812">Transmembrane</keyword>
<dbReference type="Pfam" id="PF00211">
    <property type="entry name" value="Guanylate_cyc"/>
    <property type="match status" value="1"/>
</dbReference>
<dbReference type="PROSITE" id="PS50125">
    <property type="entry name" value="GUANYLATE_CYCLASE_2"/>
    <property type="match status" value="1"/>
</dbReference>
<dbReference type="Pfam" id="PF05226">
    <property type="entry name" value="CHASE2"/>
    <property type="match status" value="1"/>
</dbReference>
<dbReference type="AlphaFoldDB" id="A0A286H088"/>
<reference evidence="4 5" key="1">
    <citation type="submission" date="2017-09" db="EMBL/GenBank/DDBJ databases">
        <authorList>
            <person name="Ehlers B."/>
            <person name="Leendertz F.H."/>
        </authorList>
    </citation>
    <scope>NUCLEOTIDE SEQUENCE [LARGE SCALE GENOMIC DNA]</scope>
    <source>
        <strain evidence="4 5">USBA 140</strain>
    </source>
</reference>
<keyword evidence="2" id="KW-1133">Transmembrane helix</keyword>
<dbReference type="GO" id="GO:0004016">
    <property type="term" value="F:adenylate cyclase activity"/>
    <property type="evidence" value="ECO:0007669"/>
    <property type="project" value="UniProtKB-ARBA"/>
</dbReference>
<evidence type="ECO:0000313" key="5">
    <source>
        <dbReference type="Proteomes" id="UP000219621"/>
    </source>
</evidence>
<feature type="transmembrane region" description="Helical" evidence="2">
    <location>
        <begin position="416"/>
        <end position="436"/>
    </location>
</feature>
<dbReference type="PANTHER" id="PTHR43081">
    <property type="entry name" value="ADENYLATE CYCLASE, TERMINAL-DIFFERENTIATION SPECIFIC-RELATED"/>
    <property type="match status" value="1"/>
</dbReference>
<evidence type="ECO:0000256" key="1">
    <source>
        <dbReference type="SAM" id="Coils"/>
    </source>
</evidence>
<gene>
    <name evidence="4" type="ORF">SAMN05421508_11659</name>
</gene>
<name>A0A286H088_9PROT</name>
<protein>
    <submittedName>
        <fullName evidence="4">Adenylate cyclase</fullName>
    </submittedName>
</protein>
<evidence type="ECO:0000313" key="4">
    <source>
        <dbReference type="EMBL" id="SOE01177.1"/>
    </source>
</evidence>
<dbReference type="InterPro" id="IPR050697">
    <property type="entry name" value="Adenylyl/Guanylyl_Cyclase_3/4"/>
</dbReference>
<dbReference type="Proteomes" id="UP000219621">
    <property type="component" value="Unassembled WGS sequence"/>
</dbReference>
<dbReference type="OrthoDB" id="9762462at2"/>
<keyword evidence="5" id="KW-1185">Reference proteome</keyword>
<dbReference type="InterPro" id="IPR001054">
    <property type="entry name" value="A/G_cyclase"/>
</dbReference>
<sequence>MATTGMGRVLRVVRRAFGKGRGWALLLLAALFVLRVEDPEPLQLLRVKTFDVYQKIKPREVKQRPVTIVDLDERSLREVGQWPWPRTTVADLLQRLTAMGAIVIGFDIVFAEPDRMSPGIMQASMPGLDPATRQQMLAMPSNDEVFAQAIAQSRVVMGHSVRADAVPVPDDAPRPSVALIGSDVKDKLEQHAGILRNLSILDNAAAGRGIFNTTGEVDGLVRRVPMVVTVEGKDLYPSLSIEMLRVATGNQSIAVKARGTEGVEGVVIRPNVVQTDNRGRVWVYFSHYDTEKYVPAVDVLTGAVDPAKIAGKLILVGTSAVGLLDIKSSPLDAFLPGVEVHANIIENILGGEQIWRPRDADYLEATAALAIGIAVIVLVPMVRARWSAMVGAAGVAAMFGYSWYSFDTSLTLYDPVYPALVATLLYMYLTYVGYTAEEAQKRQVRQAFGQYLSPALVERLASDPTQLKLGGEMRDMTLMFCDVRGFTTISELFDAQGLTRLINRFLTPMTDIIMERRGTIDKYMGDCIMAFWNAPLDDANHARHACDSALAMIASLRGLNESLEREAKEEGRRHVPLNIGIGLNSGIVCVGNMGSEQRFDYSVLGDNVNLASRLEGQSKTYGVTVVLGEHTASQAPDYALLELDLIKVKGKTEAVRIFSLLGDPALAATEGFQALRAKHDRMLAAYRGQRWDEARALMAELRADAQAIGLHLDGLYDLYDERMEAYEANPPGAEWDGVFVATSK</sequence>
<feature type="transmembrane region" description="Helical" evidence="2">
    <location>
        <begin position="362"/>
        <end position="379"/>
    </location>
</feature>
<dbReference type="GO" id="GO:0006171">
    <property type="term" value="P:cAMP biosynthetic process"/>
    <property type="evidence" value="ECO:0007669"/>
    <property type="project" value="TreeGrafter"/>
</dbReference>
<feature type="transmembrane region" description="Helical" evidence="2">
    <location>
        <begin position="386"/>
        <end position="404"/>
    </location>
</feature>
<dbReference type="SUPFAM" id="SSF55073">
    <property type="entry name" value="Nucleotide cyclase"/>
    <property type="match status" value="1"/>
</dbReference>
<dbReference type="EMBL" id="OCNJ01000016">
    <property type="protein sequence ID" value="SOE01177.1"/>
    <property type="molecule type" value="Genomic_DNA"/>
</dbReference>
<dbReference type="InterPro" id="IPR007890">
    <property type="entry name" value="CHASE2"/>
</dbReference>
<accession>A0A286H088</accession>
<dbReference type="SMART" id="SM00044">
    <property type="entry name" value="CYCc"/>
    <property type="match status" value="1"/>
</dbReference>
<feature type="domain" description="Guanylate cyclase" evidence="3">
    <location>
        <begin position="477"/>
        <end position="615"/>
    </location>
</feature>
<keyword evidence="1" id="KW-0175">Coiled coil</keyword>